<dbReference type="GO" id="GO:0007021">
    <property type="term" value="P:tubulin complex assembly"/>
    <property type="evidence" value="ECO:0007669"/>
    <property type="project" value="UniProtKB-UniRule"/>
</dbReference>
<feature type="compositionally biased region" description="Basic and acidic residues" evidence="4">
    <location>
        <begin position="32"/>
        <end position="46"/>
    </location>
</feature>
<keyword evidence="3" id="KW-0206">Cytoskeleton</keyword>
<accession>A0AAI8V595</accession>
<dbReference type="GO" id="GO:0048487">
    <property type="term" value="F:beta-tubulin binding"/>
    <property type="evidence" value="ECO:0007669"/>
    <property type="project" value="InterPro"/>
</dbReference>
<evidence type="ECO:0000256" key="4">
    <source>
        <dbReference type="SAM" id="MobiDB-lite"/>
    </source>
</evidence>
<evidence type="ECO:0000313" key="6">
    <source>
        <dbReference type="Proteomes" id="UP001295740"/>
    </source>
</evidence>
<evidence type="ECO:0000256" key="3">
    <source>
        <dbReference type="RuleBase" id="RU364030"/>
    </source>
</evidence>
<comment type="caution">
    <text evidence="5">The sequence shown here is derived from an EMBL/GenBank/DDBJ whole genome shotgun (WGS) entry which is preliminary data.</text>
</comment>
<feature type="region of interest" description="Disordered" evidence="4">
    <location>
        <begin position="104"/>
        <end position="129"/>
    </location>
</feature>
<dbReference type="GO" id="GO:0005874">
    <property type="term" value="C:microtubule"/>
    <property type="evidence" value="ECO:0007669"/>
    <property type="project" value="UniProtKB-KW"/>
</dbReference>
<dbReference type="AlphaFoldDB" id="A0AAI8V595"/>
<sequence>MPAPSPLAIATQSVQRLVKEQKYYEKELASQTERVQKLEADQEQKSKAQTNGNSTTTTTTADGNAEYVIKQEKQAMEETKAVFAPLKTRIEEAVQRLEEQIATAEENAPTDEMTKANEALSLSKGVEAA</sequence>
<dbReference type="GO" id="GO:0007023">
    <property type="term" value="P:post-chaperonin tubulin folding pathway"/>
    <property type="evidence" value="ECO:0007669"/>
    <property type="project" value="UniProtKB-UniRule"/>
</dbReference>
<reference evidence="5" key="1">
    <citation type="submission" date="2023-10" db="EMBL/GenBank/DDBJ databases">
        <authorList>
            <person name="Hackl T."/>
        </authorList>
    </citation>
    <scope>NUCLEOTIDE SEQUENCE</scope>
</reference>
<comment type="subcellular location">
    <subcellularLocation>
        <location evidence="3">Cytoplasm</location>
        <location evidence="3">Cytoskeleton</location>
    </subcellularLocation>
</comment>
<organism evidence="5 6">
    <name type="scientific">Anthostomella pinea</name>
    <dbReference type="NCBI Taxonomy" id="933095"/>
    <lineage>
        <taxon>Eukaryota</taxon>
        <taxon>Fungi</taxon>
        <taxon>Dikarya</taxon>
        <taxon>Ascomycota</taxon>
        <taxon>Pezizomycotina</taxon>
        <taxon>Sordariomycetes</taxon>
        <taxon>Xylariomycetidae</taxon>
        <taxon>Xylariales</taxon>
        <taxon>Xylariaceae</taxon>
        <taxon>Anthostomella</taxon>
    </lineage>
</organism>
<gene>
    <name evidence="5" type="ORF">KHLLAP_LOCUS1671</name>
</gene>
<dbReference type="GO" id="GO:0005829">
    <property type="term" value="C:cytosol"/>
    <property type="evidence" value="ECO:0007669"/>
    <property type="project" value="TreeGrafter"/>
</dbReference>
<dbReference type="Gene3D" id="1.20.58.90">
    <property type="match status" value="1"/>
</dbReference>
<evidence type="ECO:0000256" key="2">
    <source>
        <dbReference type="ARBA" id="ARBA00023186"/>
    </source>
</evidence>
<dbReference type="InterPro" id="IPR036126">
    <property type="entry name" value="TBCA_sf"/>
</dbReference>
<feature type="region of interest" description="Disordered" evidence="4">
    <location>
        <begin position="32"/>
        <end position="64"/>
    </location>
</feature>
<keyword evidence="3" id="KW-0493">Microtubule</keyword>
<dbReference type="InterPro" id="IPR004226">
    <property type="entry name" value="TBCA"/>
</dbReference>
<comment type="subunit">
    <text evidence="3">Supercomplex made of cofactors A to E. Cofactors A and D function by capturing and stabilizing tubulin in a quasi-native conformation. Cofactor E binds to the cofactor D-tubulin complex; interaction with cofactor C then causes the release of tubulin polypeptides that are committed to the native state.</text>
</comment>
<protein>
    <recommendedName>
        <fullName evidence="3">Tubulin-specific chaperone A</fullName>
    </recommendedName>
</protein>
<keyword evidence="2 3" id="KW-0143">Chaperone</keyword>
<dbReference type="SUPFAM" id="SSF46988">
    <property type="entry name" value="Tubulin chaperone cofactor A"/>
    <property type="match status" value="1"/>
</dbReference>
<dbReference type="PANTHER" id="PTHR21500">
    <property type="entry name" value="TUBULIN-SPECIFIC CHAPERONE A"/>
    <property type="match status" value="1"/>
</dbReference>
<evidence type="ECO:0000256" key="1">
    <source>
        <dbReference type="ARBA" id="ARBA00006806"/>
    </source>
</evidence>
<keyword evidence="6" id="KW-1185">Reference proteome</keyword>
<proteinExistence type="inferred from homology"/>
<keyword evidence="3" id="KW-0963">Cytoplasm</keyword>
<dbReference type="Proteomes" id="UP001295740">
    <property type="component" value="Unassembled WGS sequence"/>
</dbReference>
<dbReference type="EMBL" id="CAUWAG010000003">
    <property type="protein sequence ID" value="CAJ2501203.1"/>
    <property type="molecule type" value="Genomic_DNA"/>
</dbReference>
<evidence type="ECO:0000313" key="5">
    <source>
        <dbReference type="EMBL" id="CAJ2501203.1"/>
    </source>
</evidence>
<name>A0AAI8V595_9PEZI</name>
<comment type="similarity">
    <text evidence="1 3">Belongs to the TBCA family.</text>
</comment>
<dbReference type="PANTHER" id="PTHR21500:SF0">
    <property type="entry name" value="TUBULIN-SPECIFIC CHAPERONE A"/>
    <property type="match status" value="1"/>
</dbReference>
<dbReference type="Pfam" id="PF02970">
    <property type="entry name" value="TBCA"/>
    <property type="match status" value="1"/>
</dbReference>